<dbReference type="GO" id="GO:0022857">
    <property type="term" value="F:transmembrane transporter activity"/>
    <property type="evidence" value="ECO:0007669"/>
    <property type="project" value="InterPro"/>
</dbReference>
<feature type="transmembrane region" description="Helical" evidence="7">
    <location>
        <begin position="395"/>
        <end position="414"/>
    </location>
</feature>
<evidence type="ECO:0000313" key="9">
    <source>
        <dbReference type="EMBL" id="CAI5760154.1"/>
    </source>
</evidence>
<evidence type="ECO:0000256" key="1">
    <source>
        <dbReference type="ARBA" id="ARBA00004141"/>
    </source>
</evidence>
<evidence type="ECO:0000256" key="5">
    <source>
        <dbReference type="ARBA" id="ARBA00022989"/>
    </source>
</evidence>
<keyword evidence="6 7" id="KW-0472">Membrane</keyword>
<evidence type="ECO:0000313" key="10">
    <source>
        <dbReference type="Proteomes" id="UP001152885"/>
    </source>
</evidence>
<dbReference type="OrthoDB" id="3936150at2759"/>
<dbReference type="Pfam" id="PF07690">
    <property type="entry name" value="MFS_1"/>
    <property type="match status" value="1"/>
</dbReference>
<dbReference type="AlphaFoldDB" id="A0A9W4TZZ8"/>
<protein>
    <recommendedName>
        <fullName evidence="8">Major facilitator superfamily (MFS) profile domain-containing protein</fullName>
    </recommendedName>
</protein>
<reference evidence="9" key="1">
    <citation type="submission" date="2022-12" db="EMBL/GenBank/DDBJ databases">
        <authorList>
            <person name="Brejova B."/>
        </authorList>
    </citation>
    <scope>NUCLEOTIDE SEQUENCE</scope>
</reference>
<dbReference type="PANTHER" id="PTHR23511">
    <property type="entry name" value="SYNAPTIC VESICLE GLYCOPROTEIN 2"/>
    <property type="match status" value="1"/>
</dbReference>
<keyword evidence="4 7" id="KW-0812">Transmembrane</keyword>
<feature type="transmembrane region" description="Helical" evidence="7">
    <location>
        <begin position="420"/>
        <end position="442"/>
    </location>
</feature>
<evidence type="ECO:0000256" key="4">
    <source>
        <dbReference type="ARBA" id="ARBA00022692"/>
    </source>
</evidence>
<keyword evidence="3" id="KW-0813">Transport</keyword>
<feature type="transmembrane region" description="Helical" evidence="7">
    <location>
        <begin position="221"/>
        <end position="240"/>
    </location>
</feature>
<feature type="transmembrane region" description="Helical" evidence="7">
    <location>
        <begin position="368"/>
        <end position="388"/>
    </location>
</feature>
<feature type="transmembrane region" description="Helical" evidence="7">
    <location>
        <begin position="482"/>
        <end position="503"/>
    </location>
</feature>
<feature type="transmembrane region" description="Helical" evidence="7">
    <location>
        <begin position="454"/>
        <end position="476"/>
    </location>
</feature>
<dbReference type="FunFam" id="1.20.1250.20:FF:000171">
    <property type="entry name" value="MFS general substrate transporter"/>
    <property type="match status" value="1"/>
</dbReference>
<evidence type="ECO:0000259" key="8">
    <source>
        <dbReference type="PROSITE" id="PS50850"/>
    </source>
</evidence>
<feature type="transmembrane region" description="Helical" evidence="7">
    <location>
        <begin position="177"/>
        <end position="201"/>
    </location>
</feature>
<feature type="transmembrane region" description="Helical" evidence="7">
    <location>
        <begin position="325"/>
        <end position="348"/>
    </location>
</feature>
<organism evidence="9 10">
    <name type="scientific">Candida verbasci</name>
    <dbReference type="NCBI Taxonomy" id="1227364"/>
    <lineage>
        <taxon>Eukaryota</taxon>
        <taxon>Fungi</taxon>
        <taxon>Dikarya</taxon>
        <taxon>Ascomycota</taxon>
        <taxon>Saccharomycotina</taxon>
        <taxon>Pichiomycetes</taxon>
        <taxon>Debaryomycetaceae</taxon>
        <taxon>Candida/Lodderomyces clade</taxon>
        <taxon>Candida</taxon>
    </lineage>
</organism>
<proteinExistence type="inferred from homology"/>
<gene>
    <name evidence="9" type="ORF">CANVERA_P4664</name>
</gene>
<name>A0A9W4TZZ8_9ASCO</name>
<sequence length="511" mass="57132">MSDNEKQPTENLSPISSVGTLHDVALYELKDEVLNKKMKLINDAIDEIGFTPYHLKLFFLNGMGYWTDTQLTYLESSVRTFINYQFGYTYPVSNELLAAGLLVGALTWGFSADFIGRRIAFNCSLMLSAIFTIITGTMNNMASYCIFVFLSCWAAGGNLVLDTCVFLEYLPHKDQWLLTFFAFFWGIGSTIATALAFAFLPNNSCSGYDNCPSHENRGWRYVYYTNGCIVLAMAILRVTVIRLKETPKFLVSNNRDAEAVEILQDIATKYNRPCSLTLEELQALGEIEINDDYRKHFNLKGLWKLIKSHLKVLFTGRKMIRSTTVIFLMWLFLGISWPLYSSFLPVYLATRGANISAPDTYGVYRDNLISNCVSMAGPMIAGGMLYFFPFLGRRGVLCIGGLMSMAFLFGYTQIKTRPQNVALSSISFASMYIFYSSLYAYTPEAFPSVARGTGNALAVACTRVMTLIVPVIAYYSDTSSAVPIWICGSFVAVNGLLALCLPFEPSKNRVV</sequence>
<dbReference type="InterPro" id="IPR011701">
    <property type="entry name" value="MFS"/>
</dbReference>
<dbReference type="Proteomes" id="UP001152885">
    <property type="component" value="Unassembled WGS sequence"/>
</dbReference>
<dbReference type="Gene3D" id="1.20.1250.20">
    <property type="entry name" value="MFS general substrate transporter like domains"/>
    <property type="match status" value="1"/>
</dbReference>
<evidence type="ECO:0000256" key="6">
    <source>
        <dbReference type="ARBA" id="ARBA00023136"/>
    </source>
</evidence>
<evidence type="ECO:0000256" key="7">
    <source>
        <dbReference type="SAM" id="Phobius"/>
    </source>
</evidence>
<keyword evidence="5 7" id="KW-1133">Transmembrane helix</keyword>
<evidence type="ECO:0000256" key="3">
    <source>
        <dbReference type="ARBA" id="ARBA00022448"/>
    </source>
</evidence>
<dbReference type="PROSITE" id="PS50850">
    <property type="entry name" value="MFS"/>
    <property type="match status" value="1"/>
</dbReference>
<comment type="subcellular location">
    <subcellularLocation>
        <location evidence="1">Membrane</location>
        <topology evidence="1">Multi-pass membrane protein</topology>
    </subcellularLocation>
</comment>
<accession>A0A9W4TZZ8</accession>
<dbReference type="EMBL" id="CANTUO010000006">
    <property type="protein sequence ID" value="CAI5760154.1"/>
    <property type="molecule type" value="Genomic_DNA"/>
</dbReference>
<feature type="transmembrane region" description="Helical" evidence="7">
    <location>
        <begin position="144"/>
        <end position="170"/>
    </location>
</feature>
<dbReference type="GO" id="GO:0016020">
    <property type="term" value="C:membrane"/>
    <property type="evidence" value="ECO:0007669"/>
    <property type="project" value="UniProtKB-SubCell"/>
</dbReference>
<dbReference type="PANTHER" id="PTHR23511:SF4">
    <property type="entry name" value="MAJOR FACILITATOR SUPERFAMILY (MFS) PROFILE DOMAIN-CONTAINING PROTEIN"/>
    <property type="match status" value="1"/>
</dbReference>
<dbReference type="InterPro" id="IPR020846">
    <property type="entry name" value="MFS_dom"/>
</dbReference>
<feature type="transmembrane region" description="Helical" evidence="7">
    <location>
        <begin position="96"/>
        <end position="112"/>
    </location>
</feature>
<keyword evidence="10" id="KW-1185">Reference proteome</keyword>
<dbReference type="SUPFAM" id="SSF103473">
    <property type="entry name" value="MFS general substrate transporter"/>
    <property type="match status" value="1"/>
</dbReference>
<comment type="similarity">
    <text evidence="2">Belongs to the major facilitator superfamily.</text>
</comment>
<evidence type="ECO:0000256" key="2">
    <source>
        <dbReference type="ARBA" id="ARBA00008335"/>
    </source>
</evidence>
<dbReference type="InterPro" id="IPR036259">
    <property type="entry name" value="MFS_trans_sf"/>
</dbReference>
<feature type="transmembrane region" description="Helical" evidence="7">
    <location>
        <begin position="119"/>
        <end position="138"/>
    </location>
</feature>
<feature type="domain" description="Major facilitator superfamily (MFS) profile" evidence="8">
    <location>
        <begin position="50"/>
        <end position="506"/>
    </location>
</feature>
<comment type="caution">
    <text evidence="9">The sequence shown here is derived from an EMBL/GenBank/DDBJ whole genome shotgun (WGS) entry which is preliminary data.</text>
</comment>